<dbReference type="InterPro" id="IPR010065">
    <property type="entry name" value="AA_ABC_transptr_permease_3TM"/>
</dbReference>
<comment type="caution">
    <text evidence="11">The sequence shown here is derived from an EMBL/GenBank/DDBJ whole genome shotgun (WGS) entry which is preliminary data.</text>
</comment>
<feature type="region of interest" description="Disordered" evidence="9">
    <location>
        <begin position="298"/>
        <end position="331"/>
    </location>
</feature>
<evidence type="ECO:0000256" key="9">
    <source>
        <dbReference type="SAM" id="MobiDB-lite"/>
    </source>
</evidence>
<name>A0ABX1SVK4_9BIFI</name>
<feature type="transmembrane region" description="Helical" evidence="8">
    <location>
        <begin position="104"/>
        <end position="131"/>
    </location>
</feature>
<evidence type="ECO:0000256" key="8">
    <source>
        <dbReference type="RuleBase" id="RU363032"/>
    </source>
</evidence>
<dbReference type="SUPFAM" id="SSF161098">
    <property type="entry name" value="MetI-like"/>
    <property type="match status" value="1"/>
</dbReference>
<dbReference type="NCBIfam" id="TIGR01726">
    <property type="entry name" value="HEQRo_perm_3TM"/>
    <property type="match status" value="1"/>
</dbReference>
<evidence type="ECO:0000256" key="1">
    <source>
        <dbReference type="ARBA" id="ARBA00004651"/>
    </source>
</evidence>
<feature type="transmembrane region" description="Helical" evidence="8">
    <location>
        <begin position="256"/>
        <end position="276"/>
    </location>
</feature>
<gene>
    <name evidence="11" type="ORF">G1C94_0487</name>
</gene>
<feature type="transmembrane region" description="Helical" evidence="8">
    <location>
        <begin position="21"/>
        <end position="42"/>
    </location>
</feature>
<keyword evidence="2 8" id="KW-0813">Transport</keyword>
<dbReference type="Pfam" id="PF00528">
    <property type="entry name" value="BPD_transp_1"/>
    <property type="match status" value="1"/>
</dbReference>
<feature type="domain" description="ABC transmembrane type-1" evidence="10">
    <location>
        <begin position="69"/>
        <end position="277"/>
    </location>
</feature>
<dbReference type="CDD" id="cd06261">
    <property type="entry name" value="TM_PBP2"/>
    <property type="match status" value="1"/>
</dbReference>
<comment type="subcellular location">
    <subcellularLocation>
        <location evidence="1 8">Cell membrane</location>
        <topology evidence="1 8">Multi-pass membrane protein</topology>
    </subcellularLocation>
</comment>
<dbReference type="PANTHER" id="PTHR30614">
    <property type="entry name" value="MEMBRANE COMPONENT OF AMINO ACID ABC TRANSPORTER"/>
    <property type="match status" value="1"/>
</dbReference>
<keyword evidence="4 8" id="KW-0812">Transmembrane</keyword>
<dbReference type="InterPro" id="IPR035906">
    <property type="entry name" value="MetI-like_sf"/>
</dbReference>
<evidence type="ECO:0000256" key="2">
    <source>
        <dbReference type="ARBA" id="ARBA00022448"/>
    </source>
</evidence>
<evidence type="ECO:0000313" key="11">
    <source>
        <dbReference type="EMBL" id="NMN01866.1"/>
    </source>
</evidence>
<protein>
    <submittedName>
        <fullName evidence="11">ABC transporter permease</fullName>
    </submittedName>
</protein>
<organism evidence="11 12">
    <name type="scientific">Bifidobacterium panos</name>
    <dbReference type="NCBI Taxonomy" id="2675321"/>
    <lineage>
        <taxon>Bacteria</taxon>
        <taxon>Bacillati</taxon>
        <taxon>Actinomycetota</taxon>
        <taxon>Actinomycetes</taxon>
        <taxon>Bifidobacteriales</taxon>
        <taxon>Bifidobacteriaceae</taxon>
        <taxon>Bifidobacterium</taxon>
    </lineage>
</organism>
<evidence type="ECO:0000256" key="3">
    <source>
        <dbReference type="ARBA" id="ARBA00022475"/>
    </source>
</evidence>
<dbReference type="InterPro" id="IPR043429">
    <property type="entry name" value="ArtM/GltK/GlnP/TcyL/YhdX-like"/>
</dbReference>
<evidence type="ECO:0000256" key="5">
    <source>
        <dbReference type="ARBA" id="ARBA00022970"/>
    </source>
</evidence>
<comment type="similarity">
    <text evidence="8">Belongs to the binding-protein-dependent transport system permease family.</text>
</comment>
<evidence type="ECO:0000256" key="6">
    <source>
        <dbReference type="ARBA" id="ARBA00022989"/>
    </source>
</evidence>
<dbReference type="InterPro" id="IPR000515">
    <property type="entry name" value="MetI-like"/>
</dbReference>
<sequence length="331" mass="36647">MAKKETDGEGLNIPNRIEALPVRHTGPLIAGAIVALLVAMLIRELVTNPRLDWPTVWKYLFNENVLEGIRYTLELTVISMVVAIILSVILAIMRKSLNPVLRGVSWFFIWFFRGTPVYTQLVFWGLFAVLIPKIGLGIPFTSVEFWSIDSSQVINAFNAAWIGLALNEAAYLSEIVRAGIDAVDPGQTEAAKALGMSRMLIMRRIILPQAMRIIIPPTGNETIGMLKTTSLVLAVPFTLELQFATNAIANRIYKPIPLLIVACLWYLLITSVLMVIQTQLEKHYGKGFDARPMGEKGKLPPYGRPFPGKSNGEPQDDVSKMNQATMVGLNA</sequence>
<keyword evidence="3" id="KW-1003">Cell membrane</keyword>
<evidence type="ECO:0000259" key="10">
    <source>
        <dbReference type="PROSITE" id="PS50928"/>
    </source>
</evidence>
<accession>A0ABX1SVK4</accession>
<dbReference type="PROSITE" id="PS50928">
    <property type="entry name" value="ABC_TM1"/>
    <property type="match status" value="1"/>
</dbReference>
<dbReference type="RefSeq" id="WP_172144366.1">
    <property type="nucleotide sequence ID" value="NZ_JAAIIJ010000005.1"/>
</dbReference>
<dbReference type="PANTHER" id="PTHR30614:SF0">
    <property type="entry name" value="L-CYSTINE TRANSPORT SYSTEM PERMEASE PROTEIN TCYL"/>
    <property type="match status" value="1"/>
</dbReference>
<dbReference type="EMBL" id="JAAIIJ010000005">
    <property type="protein sequence ID" value="NMN01866.1"/>
    <property type="molecule type" value="Genomic_DNA"/>
</dbReference>
<proteinExistence type="inferred from homology"/>
<keyword evidence="12" id="KW-1185">Reference proteome</keyword>
<evidence type="ECO:0000256" key="4">
    <source>
        <dbReference type="ARBA" id="ARBA00022692"/>
    </source>
</evidence>
<keyword evidence="7 8" id="KW-0472">Membrane</keyword>
<dbReference type="Gene3D" id="1.10.3720.10">
    <property type="entry name" value="MetI-like"/>
    <property type="match status" value="1"/>
</dbReference>
<keyword evidence="6 8" id="KW-1133">Transmembrane helix</keyword>
<dbReference type="Proteomes" id="UP000553756">
    <property type="component" value="Unassembled WGS sequence"/>
</dbReference>
<keyword evidence="5" id="KW-0029">Amino-acid transport</keyword>
<evidence type="ECO:0000256" key="7">
    <source>
        <dbReference type="ARBA" id="ARBA00023136"/>
    </source>
</evidence>
<evidence type="ECO:0000313" key="12">
    <source>
        <dbReference type="Proteomes" id="UP000553756"/>
    </source>
</evidence>
<reference evidence="11 12" key="1">
    <citation type="submission" date="2020-02" db="EMBL/GenBank/DDBJ databases">
        <title>Characterization of phylogenetic diversity of novel bifidobacterial species isolated in Czech ZOOs.</title>
        <authorList>
            <person name="Lugli G.A."/>
            <person name="Vera N.B."/>
            <person name="Ventura M."/>
        </authorList>
    </citation>
    <scope>NUCLEOTIDE SEQUENCE [LARGE SCALE GENOMIC DNA]</scope>
    <source>
        <strain evidence="11 12">DSM 109963</strain>
    </source>
</reference>
<feature type="transmembrane region" description="Helical" evidence="8">
    <location>
        <begin position="71"/>
        <end position="92"/>
    </location>
</feature>